<dbReference type="KEGG" id="ipu:108263647"/>
<dbReference type="SUPFAM" id="SSF52833">
    <property type="entry name" value="Thioredoxin-like"/>
    <property type="match status" value="1"/>
</dbReference>
<dbReference type="InterPro" id="IPR050983">
    <property type="entry name" value="GST_Omega/HSP26"/>
</dbReference>
<name>A0A2D0QNV9_ICTPU</name>
<dbReference type="Gene3D" id="1.20.1050.10">
    <property type="match status" value="1"/>
</dbReference>
<dbReference type="InterPro" id="IPR036282">
    <property type="entry name" value="Glutathione-S-Trfase_C_sf"/>
</dbReference>
<evidence type="ECO:0000259" key="9">
    <source>
        <dbReference type="PROSITE" id="PS50405"/>
    </source>
</evidence>
<dbReference type="PANTHER" id="PTHR43968:SF6">
    <property type="entry name" value="GLUTATHIONE S-TRANSFERASE OMEGA"/>
    <property type="match status" value="1"/>
</dbReference>
<organism evidence="10 11">
    <name type="scientific">Ictalurus punctatus</name>
    <name type="common">Channel catfish</name>
    <name type="synonym">Silurus punctatus</name>
    <dbReference type="NCBI Taxonomy" id="7998"/>
    <lineage>
        <taxon>Eukaryota</taxon>
        <taxon>Metazoa</taxon>
        <taxon>Chordata</taxon>
        <taxon>Craniata</taxon>
        <taxon>Vertebrata</taxon>
        <taxon>Euteleostomi</taxon>
        <taxon>Actinopterygii</taxon>
        <taxon>Neopterygii</taxon>
        <taxon>Teleostei</taxon>
        <taxon>Ostariophysi</taxon>
        <taxon>Siluriformes</taxon>
        <taxon>Ictaluridae</taxon>
        <taxon>Ictalurus</taxon>
    </lineage>
</organism>
<dbReference type="InterPro" id="IPR010987">
    <property type="entry name" value="Glutathione-S-Trfase_C-like"/>
</dbReference>
<gene>
    <name evidence="11" type="primary">gsto1</name>
</gene>
<protein>
    <recommendedName>
        <fullName evidence="7">Glutathione S-transferase omega</fullName>
        <shortName evidence="7">GSTO</shortName>
        <ecNumber evidence="7">1.20.4.2</ecNumber>
        <ecNumber evidence="7">1.8.5.1</ecNumber>
        <ecNumber evidence="7">2.5.1.18</ecNumber>
    </recommendedName>
    <alternativeName>
        <fullName evidence="7">Glutathione-dependent dehydroascorbate reductase</fullName>
    </alternativeName>
    <alternativeName>
        <fullName evidence="7">Monomethylarsonic acid reductase</fullName>
    </alternativeName>
</protein>
<evidence type="ECO:0000259" key="8">
    <source>
        <dbReference type="PROSITE" id="PS50404"/>
    </source>
</evidence>
<evidence type="ECO:0000313" key="11">
    <source>
        <dbReference type="RefSeq" id="XP_017320168.1"/>
    </source>
</evidence>
<dbReference type="InterPro" id="IPR040079">
    <property type="entry name" value="Glutathione_S-Trfase"/>
</dbReference>
<evidence type="ECO:0000256" key="2">
    <source>
        <dbReference type="ARBA" id="ARBA00022679"/>
    </source>
</evidence>
<dbReference type="Gene3D" id="3.40.30.10">
    <property type="entry name" value="Glutaredoxin"/>
    <property type="match status" value="1"/>
</dbReference>
<dbReference type="GO" id="GO:0006749">
    <property type="term" value="P:glutathione metabolic process"/>
    <property type="evidence" value="ECO:0007669"/>
    <property type="project" value="UniProtKB-UniRule"/>
</dbReference>
<evidence type="ECO:0000256" key="5">
    <source>
        <dbReference type="ARBA" id="ARBA00048353"/>
    </source>
</evidence>
<dbReference type="AlphaFoldDB" id="A0A2D0QNV9"/>
<dbReference type="PRINTS" id="PR01625">
    <property type="entry name" value="GSTRNSFRASEO"/>
</dbReference>
<evidence type="ECO:0000256" key="4">
    <source>
        <dbReference type="ARBA" id="ARBA00047960"/>
    </source>
</evidence>
<dbReference type="STRING" id="7998.ENSIPUP00000031507"/>
<keyword evidence="2 7" id="KW-0808">Transferase</keyword>
<evidence type="ECO:0000313" key="10">
    <source>
        <dbReference type="Proteomes" id="UP000221080"/>
    </source>
</evidence>
<dbReference type="CDD" id="cd03055">
    <property type="entry name" value="GST_N_Omega"/>
    <property type="match status" value="1"/>
</dbReference>
<feature type="domain" description="GST C-terminal" evidence="9">
    <location>
        <begin position="105"/>
        <end position="226"/>
    </location>
</feature>
<dbReference type="PANTHER" id="PTHR43968">
    <property type="match status" value="1"/>
</dbReference>
<dbReference type="EC" id="2.5.1.18" evidence="7"/>
<dbReference type="PROSITE" id="PS50404">
    <property type="entry name" value="GST_NTER"/>
    <property type="match status" value="1"/>
</dbReference>
<dbReference type="RefSeq" id="XP_017320168.1">
    <property type="nucleotide sequence ID" value="XM_017464679.3"/>
</dbReference>
<dbReference type="GeneID" id="108263647"/>
<feature type="domain" description="GST N-terminal" evidence="8">
    <location>
        <begin position="21"/>
        <end position="100"/>
    </location>
</feature>
<keyword evidence="10" id="KW-1185">Reference proteome</keyword>
<dbReference type="SFLD" id="SFLDG00358">
    <property type="entry name" value="Main_(cytGST)"/>
    <property type="match status" value="1"/>
</dbReference>
<reference evidence="11" key="2">
    <citation type="submission" date="2025-08" db="UniProtKB">
        <authorList>
            <consortium name="RefSeq"/>
        </authorList>
    </citation>
    <scope>IDENTIFICATION</scope>
    <source>
        <tissue evidence="11">Blood</tissue>
    </source>
</reference>
<evidence type="ECO:0000256" key="6">
    <source>
        <dbReference type="ARBA" id="ARBA00049544"/>
    </source>
</evidence>
<evidence type="ECO:0000256" key="1">
    <source>
        <dbReference type="ARBA" id="ARBA00011067"/>
    </source>
</evidence>
<dbReference type="SFLD" id="SFLDG01152">
    <property type="entry name" value="Main.3:_Omega-_and_Tau-like"/>
    <property type="match status" value="1"/>
</dbReference>
<dbReference type="CDD" id="cd03184">
    <property type="entry name" value="GST_C_Omega"/>
    <property type="match status" value="1"/>
</dbReference>
<dbReference type="Proteomes" id="UP000221080">
    <property type="component" value="Chromosome 3"/>
</dbReference>
<dbReference type="InterPro" id="IPR005442">
    <property type="entry name" value="GST_omega"/>
</dbReference>
<dbReference type="EC" id="1.8.5.1" evidence="7"/>
<dbReference type="FunFam" id="1.20.1050.10:FF:000009">
    <property type="entry name" value="Glutathione S-transferase omega-1"/>
    <property type="match status" value="1"/>
</dbReference>
<comment type="similarity">
    <text evidence="1 7">Belongs to the GST superfamily. Omega family.</text>
</comment>
<evidence type="ECO:0000256" key="7">
    <source>
        <dbReference type="RuleBase" id="RU368071"/>
    </source>
</evidence>
<dbReference type="InterPro" id="IPR045073">
    <property type="entry name" value="Omega/Tau-like"/>
</dbReference>
<dbReference type="PROSITE" id="PS50405">
    <property type="entry name" value="GST_CTER"/>
    <property type="match status" value="1"/>
</dbReference>
<dbReference type="EC" id="1.20.4.2" evidence="7"/>
<dbReference type="Pfam" id="PF14497">
    <property type="entry name" value="GST_C_3"/>
    <property type="match status" value="1"/>
</dbReference>
<dbReference type="SFLD" id="SFLDS00019">
    <property type="entry name" value="Glutathione_Transferase_(cytos"/>
    <property type="match status" value="1"/>
</dbReference>
<proteinExistence type="inferred from homology"/>
<dbReference type="CTD" id="9446"/>
<dbReference type="FunFam" id="3.40.30.10:FF:000123">
    <property type="entry name" value="Glutathione transferase o1"/>
    <property type="match status" value="1"/>
</dbReference>
<dbReference type="InterPro" id="IPR004046">
    <property type="entry name" value="GST_C"/>
</dbReference>
<dbReference type="OrthoDB" id="4951845at2759"/>
<keyword evidence="3 7" id="KW-0560">Oxidoreductase</keyword>
<dbReference type="InterPro" id="IPR004045">
    <property type="entry name" value="Glutathione_S-Trfase_N"/>
</dbReference>
<evidence type="ECO:0000256" key="3">
    <source>
        <dbReference type="ARBA" id="ARBA00023002"/>
    </source>
</evidence>
<comment type="function">
    <text evidence="7">Exhibits glutathione-dependent thiol transferase activity. Has high dehydroascorbate reductase activity and may contribute to the recycling of ascorbic acid. Participates in the biotransformation of inorganic arsenic and reduces monomethylarsonic acid (MMA).</text>
</comment>
<accession>A0A2D0QNV9</accession>
<dbReference type="OMA" id="PDADIHP"/>
<comment type="catalytic activity">
    <reaction evidence="5 7">
        <text>methylarsonate + 2 glutathione + H(+) = methylarsonous acid + glutathione disulfide + H2O</text>
        <dbReference type="Rhea" id="RHEA:15969"/>
        <dbReference type="ChEBI" id="CHEBI:15377"/>
        <dbReference type="ChEBI" id="CHEBI:15378"/>
        <dbReference type="ChEBI" id="CHEBI:17826"/>
        <dbReference type="ChEBI" id="CHEBI:33409"/>
        <dbReference type="ChEBI" id="CHEBI:57925"/>
        <dbReference type="ChEBI" id="CHEBI:58297"/>
        <dbReference type="EC" id="1.20.4.2"/>
    </reaction>
</comment>
<dbReference type="GO" id="GO:0050610">
    <property type="term" value="F:methylarsonate reductase activity"/>
    <property type="evidence" value="ECO:0007669"/>
    <property type="project" value="UniProtKB-UniRule"/>
</dbReference>
<comment type="catalytic activity">
    <reaction evidence="4 7">
        <text>RX + glutathione = an S-substituted glutathione + a halide anion + H(+)</text>
        <dbReference type="Rhea" id="RHEA:16437"/>
        <dbReference type="ChEBI" id="CHEBI:15378"/>
        <dbReference type="ChEBI" id="CHEBI:16042"/>
        <dbReference type="ChEBI" id="CHEBI:17792"/>
        <dbReference type="ChEBI" id="CHEBI:57925"/>
        <dbReference type="ChEBI" id="CHEBI:90779"/>
        <dbReference type="EC" id="2.5.1.18"/>
    </reaction>
</comment>
<dbReference type="GO" id="GO:0045174">
    <property type="term" value="F:glutathione dehydrogenase (ascorbate) activity"/>
    <property type="evidence" value="ECO:0007669"/>
    <property type="project" value="UniProtKB-UniRule"/>
</dbReference>
<dbReference type="GO" id="GO:0005737">
    <property type="term" value="C:cytoplasm"/>
    <property type="evidence" value="ECO:0007669"/>
    <property type="project" value="InterPro"/>
</dbReference>
<dbReference type="GO" id="GO:0004364">
    <property type="term" value="F:glutathione transferase activity"/>
    <property type="evidence" value="ECO:0007669"/>
    <property type="project" value="UniProtKB-UniRule"/>
</dbReference>
<sequence>MASSQKCRGKGSCAPGAVPKGQIRIYSMRFCPYAQRTRLVLNAKGIESETVNINLKEKPEWYLEKNPLGLVPTLETPGGQVVYESAITCEYLDEVYPEKKLFPSDPFAKAQQKMLLEDYSKIVPLFYKIPMTRIKGEDVSALEAELREKLSKLNKVLVDKKYKYFGGDTLTMIDYLIWPWFERVEAWQLKHCLDGTPELNNWILRMREDPAVKAVMFSTDAHKAFFASFMEGKPNYDYGL</sequence>
<dbReference type="InterPro" id="IPR036249">
    <property type="entry name" value="Thioredoxin-like_sf"/>
</dbReference>
<dbReference type="SUPFAM" id="SSF47616">
    <property type="entry name" value="GST C-terminal domain-like"/>
    <property type="match status" value="1"/>
</dbReference>
<reference evidence="10" key="1">
    <citation type="journal article" date="2016" name="Nat. Commun.">
        <title>The channel catfish genome sequence provides insights into the evolution of scale formation in teleosts.</title>
        <authorList>
            <person name="Liu Z."/>
            <person name="Liu S."/>
            <person name="Yao J."/>
            <person name="Bao L."/>
            <person name="Zhang J."/>
            <person name="Li Y."/>
            <person name="Jiang C."/>
            <person name="Sun L."/>
            <person name="Wang R."/>
            <person name="Zhang Y."/>
            <person name="Zhou T."/>
            <person name="Zeng Q."/>
            <person name="Fu Q."/>
            <person name="Gao S."/>
            <person name="Li N."/>
            <person name="Koren S."/>
            <person name="Jiang Y."/>
            <person name="Zimin A."/>
            <person name="Xu P."/>
            <person name="Phillippy A.M."/>
            <person name="Geng X."/>
            <person name="Song L."/>
            <person name="Sun F."/>
            <person name="Li C."/>
            <person name="Wang X."/>
            <person name="Chen A."/>
            <person name="Jin Y."/>
            <person name="Yuan Z."/>
            <person name="Yang Y."/>
            <person name="Tan S."/>
            <person name="Peatman E."/>
            <person name="Lu J."/>
            <person name="Qin Z."/>
            <person name="Dunham R."/>
            <person name="Li Z."/>
            <person name="Sonstegard T."/>
            <person name="Feng J."/>
            <person name="Danzmann R.G."/>
            <person name="Schroeder S."/>
            <person name="Scheffler B."/>
            <person name="Duke M.V."/>
            <person name="Ballard L."/>
            <person name="Kucuktas H."/>
            <person name="Kaltenboeck L."/>
            <person name="Liu H."/>
            <person name="Armbruster J."/>
            <person name="Xie Y."/>
            <person name="Kirby M.L."/>
            <person name="Tian Y."/>
            <person name="Flanagan M.E."/>
            <person name="Mu W."/>
            <person name="Waldbieser G.C."/>
        </authorList>
    </citation>
    <scope>NUCLEOTIDE SEQUENCE [LARGE SCALE GENOMIC DNA]</scope>
    <source>
        <strain evidence="10">SDA103</strain>
    </source>
</reference>
<dbReference type="Pfam" id="PF13409">
    <property type="entry name" value="GST_N_2"/>
    <property type="match status" value="1"/>
</dbReference>
<comment type="catalytic activity">
    <reaction evidence="6 7">
        <text>L-dehydroascorbate + 2 glutathione = glutathione disulfide + L-ascorbate</text>
        <dbReference type="Rhea" id="RHEA:24424"/>
        <dbReference type="ChEBI" id="CHEBI:38290"/>
        <dbReference type="ChEBI" id="CHEBI:57925"/>
        <dbReference type="ChEBI" id="CHEBI:58297"/>
        <dbReference type="ChEBI" id="CHEBI:58539"/>
        <dbReference type="EC" id="1.8.5.1"/>
    </reaction>
</comment>